<organism evidence="1 2">
    <name type="scientific">Shewanella atlantica</name>
    <dbReference type="NCBI Taxonomy" id="271099"/>
    <lineage>
        <taxon>Bacteria</taxon>
        <taxon>Pseudomonadati</taxon>
        <taxon>Pseudomonadota</taxon>
        <taxon>Gammaproteobacteria</taxon>
        <taxon>Alteromonadales</taxon>
        <taxon>Shewanellaceae</taxon>
        <taxon>Shewanella</taxon>
    </lineage>
</organism>
<dbReference type="PANTHER" id="PTHR38013:SF1">
    <property type="entry name" value="GLYCOPROTEIN_POLYSACCHARIDE METABOLISM"/>
    <property type="match status" value="1"/>
</dbReference>
<dbReference type="Pfam" id="PF09619">
    <property type="entry name" value="YscW"/>
    <property type="match status" value="1"/>
</dbReference>
<dbReference type="AlphaFoldDB" id="A0A431WFZ1"/>
<protein>
    <recommendedName>
        <fullName evidence="3">Lipo-like protein</fullName>
    </recommendedName>
</protein>
<dbReference type="EMBL" id="RXNV01000001">
    <property type="protein sequence ID" value="RTR34413.1"/>
    <property type="molecule type" value="Genomic_DNA"/>
</dbReference>
<evidence type="ECO:0000313" key="2">
    <source>
        <dbReference type="Proteomes" id="UP000282060"/>
    </source>
</evidence>
<reference evidence="1 2" key="1">
    <citation type="submission" date="2018-12" db="EMBL/GenBank/DDBJ databases">
        <authorList>
            <person name="Yu L."/>
        </authorList>
    </citation>
    <scope>NUCLEOTIDE SEQUENCE [LARGE SCALE GENOMIC DNA]</scope>
    <source>
        <strain evidence="1 2">HAW-EB5</strain>
    </source>
</reference>
<gene>
    <name evidence="1" type="ORF">EKG39_01685</name>
</gene>
<dbReference type="InterPro" id="IPR053196">
    <property type="entry name" value="Lipoprotein_YbaY-like"/>
</dbReference>
<keyword evidence="2" id="KW-1185">Reference proteome</keyword>
<dbReference type="OrthoDB" id="5348860at2"/>
<sequence>MKKWLKRVLPIVSVVGTFVGALVVGALAGCATPNAGVEIQGEIWFKERIALPQEAVLTVELKDVSLMDAPAIILAQFERSDVSTPAPFQFLIHRDQFESGHTYAIGAKITLNDKLLFINTQAYNIDLGSSEPMSVLVQKVGR</sequence>
<dbReference type="Proteomes" id="UP000282060">
    <property type="component" value="Unassembled WGS sequence"/>
</dbReference>
<dbReference type="InterPro" id="IPR039366">
    <property type="entry name" value="Pilotin"/>
</dbReference>
<name>A0A431WFZ1_9GAMM</name>
<proteinExistence type="predicted"/>
<dbReference type="RefSeq" id="WP_126503626.1">
    <property type="nucleotide sequence ID" value="NZ_RXNV01000001.1"/>
</dbReference>
<comment type="caution">
    <text evidence="1">The sequence shown here is derived from an EMBL/GenBank/DDBJ whole genome shotgun (WGS) entry which is preliminary data.</text>
</comment>
<evidence type="ECO:0000313" key="1">
    <source>
        <dbReference type="EMBL" id="RTR34413.1"/>
    </source>
</evidence>
<evidence type="ECO:0008006" key="3">
    <source>
        <dbReference type="Google" id="ProtNLM"/>
    </source>
</evidence>
<accession>A0A431WFZ1</accession>
<dbReference type="PROSITE" id="PS51257">
    <property type="entry name" value="PROKAR_LIPOPROTEIN"/>
    <property type="match status" value="1"/>
</dbReference>
<dbReference type="PANTHER" id="PTHR38013">
    <property type="entry name" value="GLYCOPROTEIN/POLYSACCHARIDE METABOLISM"/>
    <property type="match status" value="1"/>
</dbReference>